<keyword evidence="1" id="KW-0812">Transmembrane</keyword>
<dbReference type="AlphaFoldDB" id="A0A9E7KKS5"/>
<feature type="transmembrane region" description="Helical" evidence="1">
    <location>
        <begin position="18"/>
        <end position="36"/>
    </location>
</feature>
<protein>
    <submittedName>
        <fullName evidence="2">Mediator of RNA polymerase II transcription subunit</fullName>
    </submittedName>
</protein>
<dbReference type="OrthoDB" id="1920814at2759"/>
<name>A0A9E7KKS5_9LILI</name>
<gene>
    <name evidence="2" type="ORF">MUK42_10741</name>
</gene>
<evidence type="ECO:0000313" key="3">
    <source>
        <dbReference type="Proteomes" id="UP001055439"/>
    </source>
</evidence>
<keyword evidence="3" id="KW-1185">Reference proteome</keyword>
<dbReference type="Proteomes" id="UP001055439">
    <property type="component" value="Chromosome 7"/>
</dbReference>
<proteinExistence type="predicted"/>
<evidence type="ECO:0000313" key="2">
    <source>
        <dbReference type="EMBL" id="URE18950.1"/>
    </source>
</evidence>
<dbReference type="EMBL" id="CP097509">
    <property type="protein sequence ID" value="URE18950.1"/>
    <property type="molecule type" value="Genomic_DNA"/>
</dbReference>
<keyword evidence="1" id="KW-1133">Transmembrane helix</keyword>
<reference evidence="2" key="1">
    <citation type="submission" date="2022-05" db="EMBL/GenBank/DDBJ databases">
        <title>The Musa troglodytarum L. genome provides insights into the mechanism of non-climacteric behaviour and enrichment of carotenoids.</title>
        <authorList>
            <person name="Wang J."/>
        </authorList>
    </citation>
    <scope>NUCLEOTIDE SEQUENCE</scope>
    <source>
        <tissue evidence="2">Leaf</tissue>
    </source>
</reference>
<evidence type="ECO:0000256" key="1">
    <source>
        <dbReference type="SAM" id="Phobius"/>
    </source>
</evidence>
<keyword evidence="1" id="KW-0472">Membrane</keyword>
<organism evidence="2 3">
    <name type="scientific">Musa troglodytarum</name>
    <name type="common">fe'i banana</name>
    <dbReference type="NCBI Taxonomy" id="320322"/>
    <lineage>
        <taxon>Eukaryota</taxon>
        <taxon>Viridiplantae</taxon>
        <taxon>Streptophyta</taxon>
        <taxon>Embryophyta</taxon>
        <taxon>Tracheophyta</taxon>
        <taxon>Spermatophyta</taxon>
        <taxon>Magnoliopsida</taxon>
        <taxon>Liliopsida</taxon>
        <taxon>Zingiberales</taxon>
        <taxon>Musaceae</taxon>
        <taxon>Musa</taxon>
    </lineage>
</organism>
<accession>A0A9E7KKS5</accession>
<sequence length="113" mass="13148">MSYCQTCWWRRIVRRISFLAPEFFEVYLLLITMITLPKIHKWPEKKRLITFIRIIILMTYPKGAVACCSNNGSCYKCSMASMNMFLRPSPSLQLKYILSQGSMLHEVQSGSNS</sequence>
<feature type="transmembrane region" description="Helical" evidence="1">
    <location>
        <begin position="48"/>
        <end position="66"/>
    </location>
</feature>